<comment type="caution">
    <text evidence="1">The sequence shown here is derived from an EMBL/GenBank/DDBJ whole genome shotgun (WGS) entry which is preliminary data.</text>
</comment>
<protein>
    <submittedName>
        <fullName evidence="1">Uncharacterized protein</fullName>
    </submittedName>
</protein>
<organism evidence="1 2">
    <name type="scientific">Bacillus cereus BAG5X1-1</name>
    <dbReference type="NCBI Taxonomy" id="1053189"/>
    <lineage>
        <taxon>Bacteria</taxon>
        <taxon>Bacillati</taxon>
        <taxon>Bacillota</taxon>
        <taxon>Bacilli</taxon>
        <taxon>Bacillales</taxon>
        <taxon>Bacillaceae</taxon>
        <taxon>Bacillus</taxon>
        <taxon>Bacillus cereus group</taxon>
    </lineage>
</organism>
<dbReference type="InterPro" id="IPR020239">
    <property type="entry name" value="DUF5511"/>
</dbReference>
<evidence type="ECO:0000313" key="1">
    <source>
        <dbReference type="EMBL" id="EJQ36022.1"/>
    </source>
</evidence>
<dbReference type="EMBL" id="AHDJ01000073">
    <property type="protein sequence ID" value="EJQ36022.1"/>
    <property type="molecule type" value="Genomic_DNA"/>
</dbReference>
<dbReference type="RefSeq" id="WP_002107429.1">
    <property type="nucleotide sequence ID" value="NZ_JH792001.1"/>
</dbReference>
<dbReference type="AlphaFoldDB" id="J7ZYM9"/>
<sequence>MSQKSLYMILRVDQVQKKVHLQKNLFYKQVVVNVSEEDAAMYEGLLEETSTNESLPFVEYDEERGVIG</sequence>
<evidence type="ECO:0000313" key="2">
    <source>
        <dbReference type="Proteomes" id="UP000006600"/>
    </source>
</evidence>
<proteinExistence type="predicted"/>
<gene>
    <name evidence="1" type="ORF">IEE_05498</name>
</gene>
<dbReference type="HOGENOM" id="CLU_2766977_0_0_9"/>
<accession>J7ZYM9</accession>
<dbReference type="PATRIC" id="fig|1053189.3.peg.5599"/>
<dbReference type="Pfam" id="PF17630">
    <property type="entry name" value="DUF5511"/>
    <property type="match status" value="1"/>
</dbReference>
<dbReference type="Proteomes" id="UP000006600">
    <property type="component" value="Unassembled WGS sequence"/>
</dbReference>
<reference evidence="1 2" key="1">
    <citation type="submission" date="2012-04" db="EMBL/GenBank/DDBJ databases">
        <title>The Genome Sequence of Bacillus cereus BAG5X1-1.</title>
        <authorList>
            <consortium name="The Broad Institute Genome Sequencing Platform"/>
            <consortium name="The Broad Institute Genome Sequencing Center for Infectious Disease"/>
            <person name="Feldgarden M."/>
            <person name="Van der Auwera G.A."/>
            <person name="Mahillon J."/>
            <person name="Duprez V."/>
            <person name="Timmery S."/>
            <person name="Mattelet C."/>
            <person name="Dierick K."/>
            <person name="Sun M."/>
            <person name="Yu Z."/>
            <person name="Zhu L."/>
            <person name="Hu X."/>
            <person name="Shank E.B."/>
            <person name="Swiecicka I."/>
            <person name="Hansen B.M."/>
            <person name="Andrup L."/>
            <person name="Young S.K."/>
            <person name="Zeng Q."/>
            <person name="Gargeya S."/>
            <person name="Fitzgerald M."/>
            <person name="Haas B."/>
            <person name="Abouelleil A."/>
            <person name="Alvarado L."/>
            <person name="Arachchi H.M."/>
            <person name="Berlin A."/>
            <person name="Chapman S.B."/>
            <person name="Goldberg J."/>
            <person name="Griggs A."/>
            <person name="Gujja S."/>
            <person name="Hansen M."/>
            <person name="Howarth C."/>
            <person name="Imamovic A."/>
            <person name="Larimer J."/>
            <person name="McCowen C."/>
            <person name="Montmayeur A."/>
            <person name="Murphy C."/>
            <person name="Neiman D."/>
            <person name="Pearson M."/>
            <person name="Priest M."/>
            <person name="Roberts A."/>
            <person name="Saif S."/>
            <person name="Shea T."/>
            <person name="Sisk P."/>
            <person name="Sykes S."/>
            <person name="Wortman J."/>
            <person name="Nusbaum C."/>
            <person name="Birren B."/>
        </authorList>
    </citation>
    <scope>NUCLEOTIDE SEQUENCE [LARGE SCALE GENOMIC DNA]</scope>
    <source>
        <strain evidence="1 2">BAG5X1-1</strain>
    </source>
</reference>
<name>J7ZYM9_BACCE</name>